<dbReference type="GO" id="GO:0046677">
    <property type="term" value="P:response to antibiotic"/>
    <property type="evidence" value="ECO:0007669"/>
    <property type="project" value="InterPro"/>
</dbReference>
<sequence length="397" mass="42667">MKLHHRRGEAASLYQTFQARRSARRRRLGLTLTVLGGIAAVGLFAVLSRPGDPVKTLAGVRSAYARAPSLPGSCLPRPEGLQTALNDIAARFQGKVGIAINQAGCKWLVGVRADEYFPQQSVSKLWVSLSVLDAVDRGQMRLDEPITLRPDDQVVFNQPLRWTVLDQGSLTLPAQTLMQDSLSLSDNMANDKLLWRVGGPDHVRMVLSERKIEGIRFGPGERLLQSAIAGVTWTPDLAEGYKFDEARGKVPFDHRVELLGKYVADPMDGATPAGIASALGRLGGGELLSEQSTALLLDIMAHSKSGPRRLKGGLLPGWKAYHKTGTGQELRGTQTGFNDVALVEAPDGTRYGVAVMIGETRLPNPARLEMMQAVSRALVASHDAARGGAATASATPD</sequence>
<keyword evidence="4" id="KW-0812">Transmembrane</keyword>
<dbReference type="EMBL" id="PHUF01000003">
    <property type="protein sequence ID" value="PKB19238.1"/>
    <property type="molecule type" value="Genomic_DNA"/>
</dbReference>
<keyword evidence="7" id="KW-1185">Reference proteome</keyword>
<evidence type="ECO:0000259" key="5">
    <source>
        <dbReference type="Pfam" id="PF13354"/>
    </source>
</evidence>
<gene>
    <name evidence="6" type="ORF">B0I00_1468</name>
</gene>
<evidence type="ECO:0000313" key="7">
    <source>
        <dbReference type="Proteomes" id="UP000232587"/>
    </source>
</evidence>
<proteinExistence type="inferred from homology"/>
<dbReference type="AlphaFoldDB" id="A0A2N0HK34"/>
<evidence type="ECO:0000256" key="4">
    <source>
        <dbReference type="SAM" id="Phobius"/>
    </source>
</evidence>
<dbReference type="PANTHER" id="PTHR35333">
    <property type="entry name" value="BETA-LACTAMASE"/>
    <property type="match status" value="1"/>
</dbReference>
<name>A0A2N0HK34_9SPHN</name>
<comment type="caution">
    <text evidence="6">The sequence shown here is derived from an EMBL/GenBank/DDBJ whole genome shotgun (WGS) entry which is preliminary data.</text>
</comment>
<dbReference type="InterPro" id="IPR045155">
    <property type="entry name" value="Beta-lactam_cat"/>
</dbReference>
<evidence type="ECO:0000256" key="2">
    <source>
        <dbReference type="ARBA" id="ARBA00009009"/>
    </source>
</evidence>
<comment type="catalytic activity">
    <reaction evidence="1">
        <text>a beta-lactam + H2O = a substituted beta-amino acid</text>
        <dbReference type="Rhea" id="RHEA:20401"/>
        <dbReference type="ChEBI" id="CHEBI:15377"/>
        <dbReference type="ChEBI" id="CHEBI:35627"/>
        <dbReference type="ChEBI" id="CHEBI:140347"/>
        <dbReference type="EC" id="3.5.2.6"/>
    </reaction>
</comment>
<comment type="similarity">
    <text evidence="2">Belongs to the class-A beta-lactamase family.</text>
</comment>
<accession>A0A2N0HK34</accession>
<dbReference type="Proteomes" id="UP000232587">
    <property type="component" value="Unassembled WGS sequence"/>
</dbReference>
<dbReference type="InterPro" id="IPR000871">
    <property type="entry name" value="Beta-lactam_class-A"/>
</dbReference>
<keyword evidence="4" id="KW-0472">Membrane</keyword>
<organism evidence="6 7">
    <name type="scientific">Novosphingobium kunmingense</name>
    <dbReference type="NCBI Taxonomy" id="1211806"/>
    <lineage>
        <taxon>Bacteria</taxon>
        <taxon>Pseudomonadati</taxon>
        <taxon>Pseudomonadota</taxon>
        <taxon>Alphaproteobacteria</taxon>
        <taxon>Sphingomonadales</taxon>
        <taxon>Sphingomonadaceae</taxon>
        <taxon>Novosphingobium</taxon>
    </lineage>
</organism>
<dbReference type="EC" id="3.5.2.6" evidence="3"/>
<dbReference type="GO" id="GO:0008800">
    <property type="term" value="F:beta-lactamase activity"/>
    <property type="evidence" value="ECO:0007669"/>
    <property type="project" value="UniProtKB-EC"/>
</dbReference>
<dbReference type="RefSeq" id="WP_100866734.1">
    <property type="nucleotide sequence ID" value="NZ_PHUF01000003.1"/>
</dbReference>
<dbReference type="GO" id="GO:0030655">
    <property type="term" value="P:beta-lactam antibiotic catabolic process"/>
    <property type="evidence" value="ECO:0007669"/>
    <property type="project" value="InterPro"/>
</dbReference>
<keyword evidence="4" id="KW-1133">Transmembrane helix</keyword>
<dbReference type="PRINTS" id="PR00118">
    <property type="entry name" value="BLACTAMASEA"/>
</dbReference>
<protein>
    <recommendedName>
        <fullName evidence="3">beta-lactamase</fullName>
        <ecNumber evidence="3">3.5.2.6</ecNumber>
    </recommendedName>
</protein>
<feature type="domain" description="Beta-lactamase class A catalytic" evidence="5">
    <location>
        <begin position="99"/>
        <end position="356"/>
    </location>
</feature>
<dbReference type="PANTHER" id="PTHR35333:SF3">
    <property type="entry name" value="BETA-LACTAMASE-TYPE TRANSPEPTIDASE FOLD CONTAINING PROTEIN"/>
    <property type="match status" value="1"/>
</dbReference>
<dbReference type="InterPro" id="IPR012338">
    <property type="entry name" value="Beta-lactam/transpept-like"/>
</dbReference>
<evidence type="ECO:0000313" key="6">
    <source>
        <dbReference type="EMBL" id="PKB19238.1"/>
    </source>
</evidence>
<feature type="transmembrane region" description="Helical" evidence="4">
    <location>
        <begin position="28"/>
        <end position="47"/>
    </location>
</feature>
<dbReference type="OrthoDB" id="9784149at2"/>
<evidence type="ECO:0000256" key="1">
    <source>
        <dbReference type="ARBA" id="ARBA00001526"/>
    </source>
</evidence>
<dbReference type="SUPFAM" id="SSF56601">
    <property type="entry name" value="beta-lactamase/transpeptidase-like"/>
    <property type="match status" value="1"/>
</dbReference>
<dbReference type="Gene3D" id="3.40.710.10">
    <property type="entry name" value="DD-peptidase/beta-lactamase superfamily"/>
    <property type="match status" value="1"/>
</dbReference>
<dbReference type="Pfam" id="PF13354">
    <property type="entry name" value="Beta-lactamase2"/>
    <property type="match status" value="1"/>
</dbReference>
<evidence type="ECO:0000256" key="3">
    <source>
        <dbReference type="ARBA" id="ARBA00012865"/>
    </source>
</evidence>
<reference evidence="6 7" key="1">
    <citation type="submission" date="2017-11" db="EMBL/GenBank/DDBJ databases">
        <title>Genomic Encyclopedia of Type Strains, Phase III (KMG-III): the genomes of soil and plant-associated and newly described type strains.</title>
        <authorList>
            <person name="Whitman W."/>
        </authorList>
    </citation>
    <scope>NUCLEOTIDE SEQUENCE [LARGE SCALE GENOMIC DNA]</scope>
    <source>
        <strain evidence="6 7">CGMCC 1.12274</strain>
    </source>
</reference>